<dbReference type="AlphaFoldDB" id="A0A177KXV2"/>
<dbReference type="RefSeq" id="WP_018395308.1">
    <property type="nucleotide sequence ID" value="NZ_LQWZ01000014.1"/>
</dbReference>
<evidence type="ECO:0000259" key="1">
    <source>
        <dbReference type="Pfam" id="PF14266"/>
    </source>
</evidence>
<dbReference type="EMBL" id="LQWZ01000014">
    <property type="protein sequence ID" value="OAH57381.1"/>
    <property type="molecule type" value="Genomic_DNA"/>
</dbReference>
<name>A0A177KXV2_9BACI</name>
<comment type="caution">
    <text evidence="2">The sequence shown here is derived from an EMBL/GenBank/DDBJ whole genome shotgun (WGS) entry which is preliminary data.</text>
</comment>
<sequence length="542" mass="63508">MKRKSIIMPIDETNWIDELGRSIIDRPGYKKETDDMQYSQIAARILGAGFDETAYMSTLYFISQQPHVYILSETLDKSMPPDRFQSVQRIYHIIQNEPSLSVNRFVAFLDGERLLPKYAKNPEFNRLVRSALIDVLQLFQSNHSGAFGHPEFRRVFLDLIKWTWNHLDQWMKELDVEQDIPHVVWYGDASKSQVYFLYYLLLLGMDVVLIHPEGKDDFKEIDPENKHTLVVQYPSKMKIQPFPKEEPKQQGTVAYRASKEIEQVLNHEGSSFYKPWQFRDYLPVSVTLKTTYDEIFLLAKEPSFIRPGFSVQDGEVKLPALFAKVSGVSKNRKEYWENMQRLRTQKSTLTIKQLPYMKEKKANNQFHYQHALSERNRLDPEKMVKSNWWQYGHLHDGLQKGIASAISRMCEDPKMEKSPGETDEDVQLFLFTHSMSMPEEILQLLQTFDYSQEVPKLILYNNEKNGQLSRADAALLLLLNEFGLDLILYNPPGLNDLELFINKKYFDHHLLEDMVFDMPFDHYKKESSILSGFISKFLNGRK</sequence>
<dbReference type="Pfam" id="PF14266">
    <property type="entry name" value="YceG_bac"/>
    <property type="match status" value="2"/>
</dbReference>
<evidence type="ECO:0000313" key="2">
    <source>
        <dbReference type="EMBL" id="OAH57381.1"/>
    </source>
</evidence>
<accession>A0A177KXV2</accession>
<dbReference type="InterPro" id="IPR025647">
    <property type="entry name" value="YceG_bac"/>
</dbReference>
<feature type="domain" description="Putative component of 'biosynthetic module'" evidence="1">
    <location>
        <begin position="289"/>
        <end position="507"/>
    </location>
</feature>
<organism evidence="2 3">
    <name type="scientific">Domibacillus aminovorans</name>
    <dbReference type="NCBI Taxonomy" id="29332"/>
    <lineage>
        <taxon>Bacteria</taxon>
        <taxon>Bacillati</taxon>
        <taxon>Bacillota</taxon>
        <taxon>Bacilli</taxon>
        <taxon>Bacillales</taxon>
        <taxon>Bacillaceae</taxon>
        <taxon>Domibacillus</taxon>
    </lineage>
</organism>
<reference evidence="2 3" key="1">
    <citation type="submission" date="2016-01" db="EMBL/GenBank/DDBJ databases">
        <title>Investigation of taxonomic status of Bacillus aminovorans.</title>
        <authorList>
            <person name="Verma A."/>
            <person name="Pal Y."/>
            <person name="Krishnamurthi S."/>
        </authorList>
    </citation>
    <scope>NUCLEOTIDE SEQUENCE [LARGE SCALE GENOMIC DNA]</scope>
    <source>
        <strain evidence="2 3">DSM 4337</strain>
    </source>
</reference>
<gene>
    <name evidence="2" type="ORF">AWH48_19035</name>
</gene>
<protein>
    <recommendedName>
        <fullName evidence="1">Putative component of 'biosynthetic module' domain-containing protein</fullName>
    </recommendedName>
</protein>
<proteinExistence type="predicted"/>
<dbReference type="Proteomes" id="UP000077271">
    <property type="component" value="Unassembled WGS sequence"/>
</dbReference>
<feature type="domain" description="Putative component of 'biosynthetic module'" evidence="1">
    <location>
        <begin position="12"/>
        <end position="266"/>
    </location>
</feature>
<evidence type="ECO:0000313" key="3">
    <source>
        <dbReference type="Proteomes" id="UP000077271"/>
    </source>
</evidence>